<dbReference type="Pfam" id="PF13231">
    <property type="entry name" value="PMT_2"/>
    <property type="match status" value="1"/>
</dbReference>
<evidence type="ECO:0000313" key="3">
    <source>
        <dbReference type="EMBL" id="KQC85861.1"/>
    </source>
</evidence>
<comment type="caution">
    <text evidence="3">The sequence shown here is derived from an EMBL/GenBank/DDBJ whole genome shotgun (WGS) entry which is preliminary data.</text>
</comment>
<keyword evidence="1" id="KW-1133">Transmembrane helix</keyword>
<feature type="transmembrane region" description="Helical" evidence="1">
    <location>
        <begin position="155"/>
        <end position="176"/>
    </location>
</feature>
<feature type="transmembrane region" description="Helical" evidence="1">
    <location>
        <begin position="412"/>
        <end position="432"/>
    </location>
</feature>
<keyword evidence="1" id="KW-0812">Transmembrane</keyword>
<feature type="transmembrane region" description="Helical" evidence="1">
    <location>
        <begin position="444"/>
        <end position="464"/>
    </location>
</feature>
<accession>A0AAW3JSW1</accession>
<evidence type="ECO:0000259" key="2">
    <source>
        <dbReference type="Pfam" id="PF13231"/>
    </source>
</evidence>
<feature type="transmembrane region" description="Helical" evidence="1">
    <location>
        <begin position="236"/>
        <end position="269"/>
    </location>
</feature>
<proteinExistence type="predicted"/>
<dbReference type="EMBL" id="LLKB01000001">
    <property type="protein sequence ID" value="KQC85861.1"/>
    <property type="molecule type" value="Genomic_DNA"/>
</dbReference>
<evidence type="ECO:0000313" key="4">
    <source>
        <dbReference type="Proteomes" id="UP000050833"/>
    </source>
</evidence>
<dbReference type="AlphaFoldDB" id="A0AAW3JSW1"/>
<keyword evidence="1" id="KW-0472">Membrane</keyword>
<feature type="transmembrane region" description="Helical" evidence="1">
    <location>
        <begin position="182"/>
        <end position="201"/>
    </location>
</feature>
<feature type="domain" description="Glycosyltransferase RgtA/B/C/D-like" evidence="2">
    <location>
        <begin position="153"/>
        <end position="290"/>
    </location>
</feature>
<feature type="transmembrane region" description="Helical" evidence="1">
    <location>
        <begin position="43"/>
        <end position="64"/>
    </location>
</feature>
<feature type="transmembrane region" description="Helical" evidence="1">
    <location>
        <begin position="470"/>
        <end position="488"/>
    </location>
</feature>
<reference evidence="3 4" key="1">
    <citation type="submission" date="2015-10" db="EMBL/GenBank/DDBJ databases">
        <title>Butyribacter intestini gen. nov., sp. nov., a butyric acid-producing bacterium of the family Lachnospiraceae isolated from the human faeces.</title>
        <authorList>
            <person name="Zou Y."/>
            <person name="Xue W."/>
            <person name="Luo G."/>
            <person name="Lv M."/>
        </authorList>
    </citation>
    <scope>NUCLEOTIDE SEQUENCE [LARGE SCALE GENOMIC DNA]</scope>
    <source>
        <strain evidence="3 4">TF01-11</strain>
    </source>
</reference>
<dbReference type="RefSeq" id="WP_055940868.1">
    <property type="nucleotide sequence ID" value="NZ_JAQDCV010000010.1"/>
</dbReference>
<feature type="transmembrane region" description="Helical" evidence="1">
    <location>
        <begin position="206"/>
        <end position="224"/>
    </location>
</feature>
<name>A0AAW3JSW1_9FIRM</name>
<evidence type="ECO:0000256" key="1">
    <source>
        <dbReference type="SAM" id="Phobius"/>
    </source>
</evidence>
<feature type="transmembrane region" description="Helical" evidence="1">
    <location>
        <begin position="76"/>
        <end position="95"/>
    </location>
</feature>
<protein>
    <recommendedName>
        <fullName evidence="2">Glycosyltransferase RgtA/B/C/D-like domain-containing protein</fullName>
    </recommendedName>
</protein>
<sequence>MKEKSLGKILTKCSYVLFAIAFGYISLNIMFADKIHSYKITKLLPGMMVGGVVVAIGMFILSKIAQEKIDRHFKKVLIVFSIVYYIVLIRMGFLLRFTPSFDMDAIYSGAIQWTNEGNFSNFYEYFGYFPNNLGSMGFLHIVFKIASLFGIKHFFAVGIIVNSALITGTAVIVSLICEKIAGSKTALMSLILVLLCFPFYFMGAAFYTDSLSLIFPVLFYYLYLCLKDENDKKKQIIYLVTMGVSLTIGMMIKFTVVIVLIAVVIDAFLCISWKKVLLILVVSLAFYGVAVSIYNHNIYKNYISDEQYQNLKTPYWHWIMMGLQNNGYYNPEDYEYTRSYDVNERSAACRKKAMERIKELGVSGLFKLWTNKAVICFGDGTYALSDFLDDTPANETGIHDYILYAGKNYSKYQSFSTGLLIVLYLLAIVGAGRDIVGKVKYRESIFPTAPRLAMLGILCFLILWETSGRYFTNYVPILIVCASLTLYWKKEVV</sequence>
<dbReference type="InterPro" id="IPR038731">
    <property type="entry name" value="RgtA/B/C-like"/>
</dbReference>
<keyword evidence="4" id="KW-1185">Reference proteome</keyword>
<gene>
    <name evidence="3" type="ORF">APZ18_01270</name>
</gene>
<feature type="transmembrane region" description="Helical" evidence="1">
    <location>
        <begin position="276"/>
        <end position="294"/>
    </location>
</feature>
<feature type="transmembrane region" description="Helical" evidence="1">
    <location>
        <begin position="12"/>
        <end position="31"/>
    </location>
</feature>
<dbReference type="Proteomes" id="UP000050833">
    <property type="component" value="Unassembled WGS sequence"/>
</dbReference>
<organism evidence="3 4">
    <name type="scientific">Butyribacter intestini</name>
    <dbReference type="NCBI Taxonomy" id="1703332"/>
    <lineage>
        <taxon>Bacteria</taxon>
        <taxon>Bacillati</taxon>
        <taxon>Bacillota</taxon>
        <taxon>Clostridia</taxon>
        <taxon>Lachnospirales</taxon>
        <taxon>Lachnospiraceae</taxon>
        <taxon>Butyribacter</taxon>
    </lineage>
</organism>